<evidence type="ECO:0000256" key="4">
    <source>
        <dbReference type="ARBA" id="ARBA00022723"/>
    </source>
</evidence>
<dbReference type="EMBL" id="SNSC02000001">
    <property type="protein sequence ID" value="TID27444.1"/>
    <property type="molecule type" value="Genomic_DNA"/>
</dbReference>
<dbReference type="CDD" id="cd11058">
    <property type="entry name" value="CYP60B-like"/>
    <property type="match status" value="1"/>
</dbReference>
<dbReference type="Pfam" id="PF00067">
    <property type="entry name" value="p450"/>
    <property type="match status" value="1"/>
</dbReference>
<dbReference type="InterPro" id="IPR036396">
    <property type="entry name" value="Cyt_P450_sf"/>
</dbReference>
<feature type="transmembrane region" description="Helical" evidence="8">
    <location>
        <begin position="31"/>
        <end position="55"/>
    </location>
</feature>
<protein>
    <submittedName>
        <fullName evidence="9">Putative secreted glycosidase</fullName>
    </submittedName>
</protein>
<dbReference type="GO" id="GO:0004497">
    <property type="term" value="F:monooxygenase activity"/>
    <property type="evidence" value="ECO:0007669"/>
    <property type="project" value="UniProtKB-KW"/>
</dbReference>
<evidence type="ECO:0000256" key="2">
    <source>
        <dbReference type="ARBA" id="ARBA00010617"/>
    </source>
</evidence>
<comment type="cofactor">
    <cofactor evidence="1 6">
        <name>heme</name>
        <dbReference type="ChEBI" id="CHEBI:30413"/>
    </cofactor>
</comment>
<gene>
    <name evidence="9" type="ORF">E6O75_ATG00211</name>
</gene>
<reference evidence="9 10" key="1">
    <citation type="submission" date="2019-04" db="EMBL/GenBank/DDBJ databases">
        <title>High contiguity whole genome sequence and gene annotation resource for two Venturia nashicola isolates.</title>
        <authorList>
            <person name="Prokchorchik M."/>
            <person name="Won K."/>
            <person name="Lee Y."/>
            <person name="Choi E.D."/>
            <person name="Segonzac C."/>
            <person name="Sohn K.H."/>
        </authorList>
    </citation>
    <scope>NUCLEOTIDE SEQUENCE [LARGE SCALE GENOMIC DNA]</scope>
    <source>
        <strain evidence="9 10">PRI2</strain>
    </source>
</reference>
<keyword evidence="8" id="KW-0812">Transmembrane</keyword>
<sequence length="517" mass="58577">MSSSAFRHVLDHSLLYGPLLGSGAYSTTSKLVVVTAAISFAVLYNIAIGIYNVYFHPLSKFPGPKLAAAFKLYEAFYTVRGQSHKMFAKLHERYGEVVRYSPDSLSIINETAWHDIYMARHPQMRKSTEVRPVNGAHSIVFAPDDIHARQRKVLAHAFSEKALREQEPLIQTYMDLLVKNLREDAEASTQTNITAELNYLTFDLIGDLTFASPFNALRNREEHPWMTNMFKSIYERTIMGALLEFPIFFPFLALFAGSLKKGSMRQMEYCLRKVKERIEQGAQRPDFMAQVLKNNDLEDTSKGMTRAEIDITFNTLMSAGSETTATTLSGCMYLLAKNKRVAEKLKTEVREAFGNGNEISVVKTNQLSYLLAVIEEALRIYPPVPVPLSRRTPAEGASICGQWVPGNTVVGIPQFAANSSPVNFTSPEEFLPERFFPQVDERYAGDRKAIYQPFSAGPRNCVGRNLAYSEMKLALCRIVYDFDFELVDEGDDWLDQKVYGLWDKKPLMMRFMERKSG</sequence>
<dbReference type="GO" id="GO:0020037">
    <property type="term" value="F:heme binding"/>
    <property type="evidence" value="ECO:0007669"/>
    <property type="project" value="InterPro"/>
</dbReference>
<dbReference type="PROSITE" id="PS00086">
    <property type="entry name" value="CYTOCHROME_P450"/>
    <property type="match status" value="1"/>
</dbReference>
<name>A0A4Z1PN46_9PEZI</name>
<feature type="transmembrane region" description="Helical" evidence="8">
    <location>
        <begin position="238"/>
        <end position="259"/>
    </location>
</feature>
<proteinExistence type="inferred from homology"/>
<dbReference type="PRINTS" id="PR00385">
    <property type="entry name" value="P450"/>
</dbReference>
<evidence type="ECO:0000256" key="3">
    <source>
        <dbReference type="ARBA" id="ARBA00022617"/>
    </source>
</evidence>
<keyword evidence="7" id="KW-0503">Monooxygenase</keyword>
<keyword evidence="8" id="KW-0472">Membrane</keyword>
<evidence type="ECO:0000256" key="6">
    <source>
        <dbReference type="PIRSR" id="PIRSR602401-1"/>
    </source>
</evidence>
<dbReference type="SUPFAM" id="SSF48264">
    <property type="entry name" value="Cytochrome P450"/>
    <property type="match status" value="1"/>
</dbReference>
<dbReference type="PRINTS" id="PR00463">
    <property type="entry name" value="EP450I"/>
</dbReference>
<keyword evidence="10" id="KW-1185">Reference proteome</keyword>
<dbReference type="GO" id="GO:0016798">
    <property type="term" value="F:hydrolase activity, acting on glycosyl bonds"/>
    <property type="evidence" value="ECO:0007669"/>
    <property type="project" value="UniProtKB-KW"/>
</dbReference>
<evidence type="ECO:0000313" key="9">
    <source>
        <dbReference type="EMBL" id="TID27444.1"/>
    </source>
</evidence>
<dbReference type="STRING" id="86259.A0A4Z1PN46"/>
<dbReference type="InterPro" id="IPR001128">
    <property type="entry name" value="Cyt_P450"/>
</dbReference>
<accession>A0A4Z1PN46</accession>
<evidence type="ECO:0000256" key="1">
    <source>
        <dbReference type="ARBA" id="ARBA00001971"/>
    </source>
</evidence>
<keyword evidence="3 6" id="KW-0349">Heme</keyword>
<comment type="caution">
    <text evidence="9">The sequence shown here is derived from an EMBL/GenBank/DDBJ whole genome shotgun (WGS) entry which is preliminary data.</text>
</comment>
<dbReference type="InterPro" id="IPR050121">
    <property type="entry name" value="Cytochrome_P450_monoxygenase"/>
</dbReference>
<dbReference type="AlphaFoldDB" id="A0A4Z1PN46"/>
<evidence type="ECO:0000256" key="7">
    <source>
        <dbReference type="RuleBase" id="RU000461"/>
    </source>
</evidence>
<keyword evidence="9" id="KW-0326">Glycosidase</keyword>
<dbReference type="PANTHER" id="PTHR24305:SF210">
    <property type="entry name" value="CYTOCHROME P450 MONOOXYGENASE ASQL-RELATED"/>
    <property type="match status" value="1"/>
</dbReference>
<evidence type="ECO:0000256" key="8">
    <source>
        <dbReference type="SAM" id="Phobius"/>
    </source>
</evidence>
<dbReference type="Proteomes" id="UP000298493">
    <property type="component" value="Unassembled WGS sequence"/>
</dbReference>
<dbReference type="GO" id="GO:0016705">
    <property type="term" value="F:oxidoreductase activity, acting on paired donors, with incorporation or reduction of molecular oxygen"/>
    <property type="evidence" value="ECO:0007669"/>
    <property type="project" value="InterPro"/>
</dbReference>
<dbReference type="Gene3D" id="1.10.630.10">
    <property type="entry name" value="Cytochrome P450"/>
    <property type="match status" value="1"/>
</dbReference>
<keyword evidence="8" id="KW-1133">Transmembrane helix</keyword>
<evidence type="ECO:0000313" key="10">
    <source>
        <dbReference type="Proteomes" id="UP000298493"/>
    </source>
</evidence>
<keyword evidence="7" id="KW-0560">Oxidoreductase</keyword>
<comment type="similarity">
    <text evidence="2 7">Belongs to the cytochrome P450 family.</text>
</comment>
<keyword evidence="9" id="KW-0378">Hydrolase</keyword>
<evidence type="ECO:0000256" key="5">
    <source>
        <dbReference type="ARBA" id="ARBA00023004"/>
    </source>
</evidence>
<dbReference type="InterPro" id="IPR017972">
    <property type="entry name" value="Cyt_P450_CS"/>
</dbReference>
<dbReference type="PANTHER" id="PTHR24305">
    <property type="entry name" value="CYTOCHROME P450"/>
    <property type="match status" value="1"/>
</dbReference>
<dbReference type="GO" id="GO:0005506">
    <property type="term" value="F:iron ion binding"/>
    <property type="evidence" value="ECO:0007669"/>
    <property type="project" value="InterPro"/>
</dbReference>
<organism evidence="9 10">
    <name type="scientific">Venturia nashicola</name>
    <dbReference type="NCBI Taxonomy" id="86259"/>
    <lineage>
        <taxon>Eukaryota</taxon>
        <taxon>Fungi</taxon>
        <taxon>Dikarya</taxon>
        <taxon>Ascomycota</taxon>
        <taxon>Pezizomycotina</taxon>
        <taxon>Dothideomycetes</taxon>
        <taxon>Pleosporomycetidae</taxon>
        <taxon>Venturiales</taxon>
        <taxon>Venturiaceae</taxon>
        <taxon>Venturia</taxon>
    </lineage>
</organism>
<keyword evidence="4 6" id="KW-0479">Metal-binding</keyword>
<feature type="binding site" description="axial binding residue" evidence="6">
    <location>
        <position position="461"/>
    </location>
    <ligand>
        <name>heme</name>
        <dbReference type="ChEBI" id="CHEBI:30413"/>
    </ligand>
    <ligandPart>
        <name>Fe</name>
        <dbReference type="ChEBI" id="CHEBI:18248"/>
    </ligandPart>
</feature>
<dbReference type="InterPro" id="IPR002401">
    <property type="entry name" value="Cyt_P450_E_grp-I"/>
</dbReference>
<keyword evidence="5 6" id="KW-0408">Iron</keyword>